<dbReference type="EMBL" id="CP003179">
    <property type="protein sequence ID" value="AEW06802.1"/>
    <property type="molecule type" value="Genomic_DNA"/>
</dbReference>
<organism evidence="2 3">
    <name type="scientific">Sulfobacillus acidophilus (strain ATCC 700253 / DSM 10332 / NAL)</name>
    <dbReference type="NCBI Taxonomy" id="679936"/>
    <lineage>
        <taxon>Bacteria</taxon>
        <taxon>Bacillati</taxon>
        <taxon>Bacillota</taxon>
        <taxon>Clostridia</taxon>
        <taxon>Eubacteriales</taxon>
        <taxon>Clostridiales Family XVII. Incertae Sedis</taxon>
        <taxon>Sulfobacillus</taxon>
    </lineage>
</organism>
<evidence type="ECO:0000313" key="3">
    <source>
        <dbReference type="Proteomes" id="UP000005439"/>
    </source>
</evidence>
<protein>
    <recommendedName>
        <fullName evidence="1">MIP18 family-like domain-containing protein</fullName>
    </recommendedName>
</protein>
<dbReference type="SUPFAM" id="SSF117916">
    <property type="entry name" value="Fe-S cluster assembly (FSCA) domain-like"/>
    <property type="match status" value="1"/>
</dbReference>
<proteinExistence type="predicted"/>
<dbReference type="HOGENOM" id="CLU_091588_0_2_9"/>
<dbReference type="InterPro" id="IPR002744">
    <property type="entry name" value="MIP18-like"/>
</dbReference>
<keyword evidence="3" id="KW-1185">Reference proteome</keyword>
<dbReference type="InterPro" id="IPR052339">
    <property type="entry name" value="Fe-S_Maturation_MIP18"/>
</dbReference>
<sequence length="102" mass="11418">MSQLTEDVIREALKDVIDPELGYNIVDLGLIYGIDIKDDGVIDLVMTMTTPGCPATNYIKEGTYERLMALDGVKEANVNVVWSPPWDPSMMLDDAKRYFGFV</sequence>
<dbReference type="Gene3D" id="3.30.300.130">
    <property type="entry name" value="Fe-S cluster assembly (FSCA)"/>
    <property type="match status" value="1"/>
</dbReference>
<reference evidence="3" key="1">
    <citation type="submission" date="2011-12" db="EMBL/GenBank/DDBJ databases">
        <title>The complete genome of chromosome of Sulfobacillus acidophilus DSM 10332.</title>
        <authorList>
            <person name="Lucas S."/>
            <person name="Han J."/>
            <person name="Lapidus A."/>
            <person name="Bruce D."/>
            <person name="Goodwin L."/>
            <person name="Pitluck S."/>
            <person name="Peters L."/>
            <person name="Kyrpides N."/>
            <person name="Mavromatis K."/>
            <person name="Ivanova N."/>
            <person name="Mikhailova N."/>
            <person name="Chertkov O."/>
            <person name="Saunders E."/>
            <person name="Detter J.C."/>
            <person name="Tapia R."/>
            <person name="Han C."/>
            <person name="Land M."/>
            <person name="Hauser L."/>
            <person name="Markowitz V."/>
            <person name="Cheng J.-F."/>
            <person name="Hugenholtz P."/>
            <person name="Woyke T."/>
            <person name="Wu D."/>
            <person name="Pukall R."/>
            <person name="Gehrich-Schroeter G."/>
            <person name="Schneider S."/>
            <person name="Klenk H.-P."/>
            <person name="Eisen J.A."/>
        </authorList>
    </citation>
    <scope>NUCLEOTIDE SEQUENCE [LARGE SCALE GENOMIC DNA]</scope>
    <source>
        <strain evidence="3">ATCC 700253 / DSM 10332 / NAL</strain>
    </source>
</reference>
<dbReference type="KEGG" id="sap:Sulac_3357"/>
<evidence type="ECO:0000313" key="2">
    <source>
        <dbReference type="EMBL" id="AEW06802.1"/>
    </source>
</evidence>
<dbReference type="Pfam" id="PF01883">
    <property type="entry name" value="FeS_assembly_P"/>
    <property type="match status" value="1"/>
</dbReference>
<name>G8TTP3_SULAD</name>
<gene>
    <name evidence="2" type="ordered locus">Sulac_3357</name>
</gene>
<dbReference type="InterPro" id="IPR034904">
    <property type="entry name" value="FSCA_dom_sf"/>
</dbReference>
<dbReference type="STRING" id="679936.Sulac_3357"/>
<dbReference type="PATRIC" id="fig|679936.5.peg.3476"/>
<dbReference type="AlphaFoldDB" id="G8TTP3"/>
<feature type="domain" description="MIP18 family-like" evidence="1">
    <location>
        <begin position="6"/>
        <end position="80"/>
    </location>
</feature>
<dbReference type="PANTHER" id="PTHR42831:SF1">
    <property type="entry name" value="FE-S PROTEIN MATURATION AUXILIARY FACTOR YITW"/>
    <property type="match status" value="1"/>
</dbReference>
<accession>G8TTP3</accession>
<dbReference type="Proteomes" id="UP000005439">
    <property type="component" value="Chromosome"/>
</dbReference>
<reference evidence="2 3" key="2">
    <citation type="journal article" date="2012" name="Stand. Genomic Sci.">
        <title>Complete genome sequence of the moderately thermophilic mineral-sulfide-oxidizing firmicute Sulfobacillus acidophilus type strain (NAL(T)).</title>
        <authorList>
            <person name="Anderson I."/>
            <person name="Chertkov O."/>
            <person name="Chen A."/>
            <person name="Saunders E."/>
            <person name="Lapidus A."/>
            <person name="Nolan M."/>
            <person name="Lucas S."/>
            <person name="Hammon N."/>
            <person name="Deshpande S."/>
            <person name="Cheng J.F."/>
            <person name="Han C."/>
            <person name="Tapia R."/>
            <person name="Goodwin L.A."/>
            <person name="Pitluck S."/>
            <person name="Liolios K."/>
            <person name="Pagani I."/>
            <person name="Ivanova N."/>
            <person name="Mikhailova N."/>
            <person name="Pati A."/>
            <person name="Palaniappan K."/>
            <person name="Land M."/>
            <person name="Pan C."/>
            <person name="Rohde M."/>
            <person name="Pukall R."/>
            <person name="Goker M."/>
            <person name="Detter J.C."/>
            <person name="Woyke T."/>
            <person name="Bristow J."/>
            <person name="Eisen J.A."/>
            <person name="Markowitz V."/>
            <person name="Hugenholtz P."/>
            <person name="Kyrpides N.C."/>
            <person name="Klenk H.P."/>
            <person name="Mavromatis K."/>
        </authorList>
    </citation>
    <scope>NUCLEOTIDE SEQUENCE [LARGE SCALE GENOMIC DNA]</scope>
    <source>
        <strain evidence="3">ATCC 700253 / DSM 10332 / NAL</strain>
    </source>
</reference>
<dbReference type="PANTHER" id="PTHR42831">
    <property type="entry name" value="FE-S PROTEIN MATURATION AUXILIARY FACTOR YITW"/>
    <property type="match status" value="1"/>
</dbReference>
<evidence type="ECO:0000259" key="1">
    <source>
        <dbReference type="Pfam" id="PF01883"/>
    </source>
</evidence>